<feature type="region of interest" description="Disordered" evidence="3">
    <location>
        <begin position="662"/>
        <end position="754"/>
    </location>
</feature>
<sequence length="1362" mass="134824">MQPVGQANVLVTAPAGTVLSAVTGALATSAAAALAASSSASGSAGSEAAGQEEAAQEPVVVYAGTRRLDPHRQIIGEPPLLDGALISLHAPVAPAALPAHGAAVTALTAYGSARARLHVTGGPDAGGIHLLQGGTVHLGRSAEADVPLDDPDVSRLHCAVTVTDGGTVTVTDLGSTNGTTVEGAPVGRQPVLLRPGATLRIGETTVRLEAAARGGPHPDATAADPSAPGPAAPLALPTAPDGEGRLRLVPERPAGGPAAGTGPGTAGSPGEPPGPGGGTARAAEHWGAGDGPGHSAHSYAPASGGPFPGADMTHSAGLVPPGGPGGGTAGPPPDGGEAAFRRGRGLSAWARRLTARTEPAGPGTAPGGGPRHPDPEPHGPTRHGSGTSGYAAHPAEGFGNRQEAAADSLSMPPDGAKRWPDPASVLLSALGPGPRLWERGPEHPDALTVRLGIAHRAGGQGDTVTADLRRAGALGLAGPRARLAGLARSVLAQLTALHGPSALEVVLLSADPARSAQARQQEWAWLGWLPHLRPGHGQDCGLLTAYDHDQAAARTAELVRRLEAQGSAPRPAGGRGPAAVVVVDGDPGTAALRASTARLAREGPAAGIHLLCLAETPPASPSSPLTATLEAADGACPGFAECGTVALLSGDVATAVKVLHPAGRPAPRSTPERPDAPAGGEGHGARGGRVGHRARNGDGAPRGEQRRDGRAPAPGGAAAPGGEPQDRPGREPHDGPGRWAAAGGGPGAPGGPVATVDAVSAAWAERFARALAPLREPEGADTDASAAPTVTLPEQCRLLEELGLARATPAALLARWSERAAGTAGRVPLVFGAGPHGPLEADLSDLSALPAGMAPAVPEGDTGAAGRALPGHAFVSGGPGSGKTELLRSLAASLAAGERPDRLALVLVDGAGADAGDGLRVCEELPHTTARLTAGDPVRMRQFAQSLSAELKRRAELIGDESSFEEYVRSAARPSGRVVAPRQAPEREPVREAAAEPRAGEGVQVPAPARAPEERAAVAAQRSGAHGGAPEDRAAGGRGTQGGGRPGAGSGAGLEALPQQPGAPGGPVGAPAAAGGGAARRPEPDPGDRAVRGGGAAEPEPDGTRHTLRLRRTEARPGDQPAAEPGTAAAPRTEGSGADAARTDSTGGTGATDSPGSRRTGGPDGDAAAPPLTSPSPLGPGGVPPRLVVLVDDFDTLVDPALGNPGRPAAGSVVRALEAVARAGSRLGVHVIAATGRADRTVHTAPARTAALHVELTGGERGAEGTPRGRGTLTLRQRRGPEGTVVGGVPVAFQAGRVTGRIPRTATLRPTVVPLDWARAGDPPARRQVRELGNGPTDLALLASAMERAARQVQPGAAPGPG</sequence>
<feature type="region of interest" description="Disordered" evidence="3">
    <location>
        <begin position="355"/>
        <end position="395"/>
    </location>
</feature>
<organism evidence="7 8">
    <name type="scientific">Streptomyces qinglanensis</name>
    <dbReference type="NCBI Taxonomy" id="943816"/>
    <lineage>
        <taxon>Bacteria</taxon>
        <taxon>Bacillati</taxon>
        <taxon>Actinomycetota</taxon>
        <taxon>Actinomycetes</taxon>
        <taxon>Kitasatosporales</taxon>
        <taxon>Streptomycetaceae</taxon>
        <taxon>Streptomyces</taxon>
    </lineage>
</organism>
<feature type="compositionally biased region" description="Basic and acidic residues" evidence="3">
    <location>
        <begin position="1080"/>
        <end position="1091"/>
    </location>
</feature>
<dbReference type="Gene3D" id="3.40.50.300">
    <property type="entry name" value="P-loop containing nucleotide triphosphate hydrolases"/>
    <property type="match status" value="3"/>
</dbReference>
<dbReference type="PANTHER" id="PTHR23308">
    <property type="entry name" value="NUCLEAR INHIBITOR OF PROTEIN PHOSPHATASE-1"/>
    <property type="match status" value="1"/>
</dbReference>
<dbReference type="GO" id="GO:0005524">
    <property type="term" value="F:ATP binding"/>
    <property type="evidence" value="ECO:0007669"/>
    <property type="project" value="UniProtKB-UniRule"/>
</dbReference>
<dbReference type="SUPFAM" id="SSF52540">
    <property type="entry name" value="P-loop containing nucleoside triphosphate hydrolases"/>
    <property type="match status" value="1"/>
</dbReference>
<name>A0A1E7KAX1_9ACTN</name>
<feature type="compositionally biased region" description="Gly residues" evidence="3">
    <location>
        <begin position="1063"/>
        <end position="1078"/>
    </location>
</feature>
<feature type="compositionally biased region" description="Basic and acidic residues" evidence="3">
    <location>
        <begin position="984"/>
        <end position="999"/>
    </location>
</feature>
<dbReference type="Pfam" id="PF01580">
    <property type="entry name" value="FtsK_SpoIIIE"/>
    <property type="match status" value="1"/>
</dbReference>
<evidence type="ECO:0000256" key="4">
    <source>
        <dbReference type="SAM" id="SignalP"/>
    </source>
</evidence>
<dbReference type="SMART" id="SM00382">
    <property type="entry name" value="AAA"/>
    <property type="match status" value="1"/>
</dbReference>
<dbReference type="Proteomes" id="UP000175829">
    <property type="component" value="Unassembled WGS sequence"/>
</dbReference>
<dbReference type="InterPro" id="IPR002543">
    <property type="entry name" value="FtsK_dom"/>
</dbReference>
<feature type="compositionally biased region" description="Basic and acidic residues" evidence="3">
    <location>
        <begin position="701"/>
        <end position="710"/>
    </location>
</feature>
<dbReference type="Gene3D" id="2.60.200.20">
    <property type="match status" value="1"/>
</dbReference>
<dbReference type="GO" id="GO:0003677">
    <property type="term" value="F:DNA binding"/>
    <property type="evidence" value="ECO:0007669"/>
    <property type="project" value="InterPro"/>
</dbReference>
<dbReference type="EMBL" id="LJGV01000022">
    <property type="protein sequence ID" value="OEV01004.1"/>
    <property type="molecule type" value="Genomic_DNA"/>
</dbReference>
<feature type="domain" description="FtsK" evidence="6">
    <location>
        <begin position="853"/>
        <end position="1267"/>
    </location>
</feature>
<dbReference type="PATRIC" id="fig|943816.4.peg.596"/>
<evidence type="ECO:0000256" key="2">
    <source>
        <dbReference type="PROSITE-ProRule" id="PRU00289"/>
    </source>
</evidence>
<dbReference type="SUPFAM" id="SSF49879">
    <property type="entry name" value="SMAD/FHA domain"/>
    <property type="match status" value="1"/>
</dbReference>
<evidence type="ECO:0008006" key="9">
    <source>
        <dbReference type="Google" id="ProtNLM"/>
    </source>
</evidence>
<dbReference type="PROSITE" id="PS50006">
    <property type="entry name" value="FHA_DOMAIN"/>
    <property type="match status" value="1"/>
</dbReference>
<keyword evidence="4" id="KW-0732">Signal</keyword>
<feature type="compositionally biased region" description="Gly residues" evidence="3">
    <location>
        <begin position="257"/>
        <end position="267"/>
    </location>
</feature>
<dbReference type="SMART" id="SM00240">
    <property type="entry name" value="FHA"/>
    <property type="match status" value="1"/>
</dbReference>
<dbReference type="InterPro" id="IPR027417">
    <property type="entry name" value="P-loop_NTPase"/>
</dbReference>
<feature type="compositionally biased region" description="Low complexity" evidence="3">
    <location>
        <begin position="217"/>
        <end position="226"/>
    </location>
</feature>
<evidence type="ECO:0000313" key="8">
    <source>
        <dbReference type="Proteomes" id="UP000175829"/>
    </source>
</evidence>
<feature type="region of interest" description="Disordered" evidence="3">
    <location>
        <begin position="971"/>
        <end position="1184"/>
    </location>
</feature>
<feature type="compositionally biased region" description="Gly residues" evidence="3">
    <location>
        <begin position="679"/>
        <end position="688"/>
    </location>
</feature>
<feature type="compositionally biased region" description="Basic and acidic residues" evidence="3">
    <location>
        <begin position="724"/>
        <end position="736"/>
    </location>
</feature>
<reference evidence="7 8" key="1">
    <citation type="journal article" date="2016" name="Front. Microbiol.">
        <title>Comparative Genomics Analysis of Streptomyces Species Reveals Their Adaptation to the Marine Environment and Their Diversity at the Genomic Level.</title>
        <authorList>
            <person name="Tian X."/>
            <person name="Zhang Z."/>
            <person name="Yang T."/>
            <person name="Chen M."/>
            <person name="Li J."/>
            <person name="Chen F."/>
            <person name="Yang J."/>
            <person name="Li W."/>
            <person name="Zhang B."/>
            <person name="Zhang Z."/>
            <person name="Wu J."/>
            <person name="Zhang C."/>
            <person name="Long L."/>
            <person name="Xiao J."/>
        </authorList>
    </citation>
    <scope>NUCLEOTIDE SEQUENCE [LARGE SCALE GENOMIC DNA]</scope>
    <source>
        <strain evidence="7 8">SCSIO M10379</strain>
    </source>
</reference>
<gene>
    <name evidence="7" type="ORF">AN217_06205</name>
</gene>
<dbReference type="InterPro" id="IPR008984">
    <property type="entry name" value="SMAD_FHA_dom_sf"/>
</dbReference>
<dbReference type="Pfam" id="PF00498">
    <property type="entry name" value="FHA"/>
    <property type="match status" value="1"/>
</dbReference>
<evidence type="ECO:0000313" key="7">
    <source>
        <dbReference type="EMBL" id="OEV01004.1"/>
    </source>
</evidence>
<dbReference type="InterPro" id="IPR003593">
    <property type="entry name" value="AAA+_ATPase"/>
</dbReference>
<dbReference type="PROSITE" id="PS50901">
    <property type="entry name" value="FTSK"/>
    <property type="match status" value="1"/>
</dbReference>
<dbReference type="InterPro" id="IPR050923">
    <property type="entry name" value="Cell_Proc_Reg/RNA_Proc"/>
</dbReference>
<accession>A0A1E7KAX1</accession>
<dbReference type="InterPro" id="IPR000253">
    <property type="entry name" value="FHA_dom"/>
</dbReference>
<keyword evidence="2" id="KW-0547">Nucleotide-binding</keyword>
<feature type="compositionally biased region" description="Low complexity" evidence="3">
    <location>
        <begin position="1137"/>
        <end position="1157"/>
    </location>
</feature>
<feature type="compositionally biased region" description="Low complexity" evidence="3">
    <location>
        <begin position="711"/>
        <end position="722"/>
    </location>
</feature>
<dbReference type="CDD" id="cd00060">
    <property type="entry name" value="FHA"/>
    <property type="match status" value="1"/>
</dbReference>
<feature type="binding site" evidence="2">
    <location>
        <begin position="877"/>
        <end position="884"/>
    </location>
    <ligand>
        <name>ATP</name>
        <dbReference type="ChEBI" id="CHEBI:30616"/>
    </ligand>
</feature>
<evidence type="ECO:0000256" key="3">
    <source>
        <dbReference type="SAM" id="MobiDB-lite"/>
    </source>
</evidence>
<keyword evidence="1" id="KW-0597">Phosphoprotein</keyword>
<feature type="chain" id="PRO_5039355109" description="FtsK/SpoIIIE family protein" evidence="4">
    <location>
        <begin position="36"/>
        <end position="1362"/>
    </location>
</feature>
<feature type="compositionally biased region" description="Low complexity" evidence="3">
    <location>
        <begin position="232"/>
        <end position="241"/>
    </location>
</feature>
<proteinExistence type="predicted"/>
<evidence type="ECO:0000256" key="1">
    <source>
        <dbReference type="ARBA" id="ARBA00022553"/>
    </source>
</evidence>
<feature type="region of interest" description="Disordered" evidence="3">
    <location>
        <begin position="211"/>
        <end position="340"/>
    </location>
</feature>
<comment type="caution">
    <text evidence="7">The sequence shown here is derived from an EMBL/GenBank/DDBJ whole genome shotgun (WGS) entry which is preliminary data.</text>
</comment>
<evidence type="ECO:0000259" key="6">
    <source>
        <dbReference type="PROSITE" id="PS50901"/>
    </source>
</evidence>
<protein>
    <recommendedName>
        <fullName evidence="9">FtsK/SpoIIIE family protein</fullName>
    </recommendedName>
</protein>
<feature type="domain" description="FHA" evidence="5">
    <location>
        <begin position="136"/>
        <end position="186"/>
    </location>
</feature>
<feature type="signal peptide" evidence="4">
    <location>
        <begin position="1"/>
        <end position="35"/>
    </location>
</feature>
<evidence type="ECO:0000259" key="5">
    <source>
        <dbReference type="PROSITE" id="PS50006"/>
    </source>
</evidence>
<keyword evidence="2" id="KW-0067">ATP-binding</keyword>
<feature type="compositionally biased region" description="Gly residues" evidence="3">
    <location>
        <begin position="1036"/>
        <end position="1052"/>
    </location>
</feature>